<dbReference type="GO" id="GO:0006457">
    <property type="term" value="P:protein folding"/>
    <property type="evidence" value="ECO:0007669"/>
    <property type="project" value="TreeGrafter"/>
</dbReference>
<dbReference type="CDD" id="cd21381">
    <property type="entry name" value="CTWD_TTC4"/>
    <property type="match status" value="1"/>
</dbReference>
<evidence type="ECO:0000256" key="2">
    <source>
        <dbReference type="ARBA" id="ARBA00022803"/>
    </source>
</evidence>
<protein>
    <recommendedName>
        <fullName evidence="4">Cns1/TTC4 wheel domain-containing protein</fullName>
    </recommendedName>
</protein>
<dbReference type="EMBL" id="JAULSU010000002">
    <property type="protein sequence ID" value="KAK0627516.1"/>
    <property type="molecule type" value="Genomic_DNA"/>
</dbReference>
<evidence type="ECO:0000259" key="4">
    <source>
        <dbReference type="Pfam" id="PF18972"/>
    </source>
</evidence>
<accession>A0AA40C6M9</accession>
<comment type="caution">
    <text evidence="5">The sequence shown here is derived from an EMBL/GenBank/DDBJ whole genome shotgun (WGS) entry which is preliminary data.</text>
</comment>
<evidence type="ECO:0000256" key="3">
    <source>
        <dbReference type="ARBA" id="ARBA00023602"/>
    </source>
</evidence>
<dbReference type="PANTHER" id="PTHR46035:SF1">
    <property type="entry name" value="TETRATRICOPEPTIDE REPEAT PROTEIN 4"/>
    <property type="match status" value="1"/>
</dbReference>
<dbReference type="SMART" id="SM00028">
    <property type="entry name" value="TPR"/>
    <property type="match status" value="3"/>
</dbReference>
<keyword evidence="1" id="KW-0677">Repeat</keyword>
<evidence type="ECO:0000256" key="1">
    <source>
        <dbReference type="ARBA" id="ARBA00022737"/>
    </source>
</evidence>
<keyword evidence="2" id="KW-0802">TPR repeat</keyword>
<dbReference type="Pfam" id="PF18972">
    <property type="entry name" value="Wheel"/>
    <property type="match status" value="1"/>
</dbReference>
<dbReference type="PANTHER" id="PTHR46035">
    <property type="entry name" value="TETRATRICOPEPTIDE REPEAT PROTEIN 4"/>
    <property type="match status" value="1"/>
</dbReference>
<name>A0AA40C6M9_9PEZI</name>
<dbReference type="GO" id="GO:0005634">
    <property type="term" value="C:nucleus"/>
    <property type="evidence" value="ECO:0007669"/>
    <property type="project" value="TreeGrafter"/>
</dbReference>
<evidence type="ECO:0000313" key="5">
    <source>
        <dbReference type="EMBL" id="KAK0627516.1"/>
    </source>
</evidence>
<gene>
    <name evidence="5" type="ORF">B0T14DRAFT_403390</name>
</gene>
<feature type="non-terminal residue" evidence="5">
    <location>
        <position position="402"/>
    </location>
</feature>
<keyword evidence="6" id="KW-1185">Reference proteome</keyword>
<dbReference type="Proteomes" id="UP001175000">
    <property type="component" value="Unassembled WGS sequence"/>
</dbReference>
<dbReference type="SUPFAM" id="SSF48452">
    <property type="entry name" value="TPR-like"/>
    <property type="match status" value="1"/>
</dbReference>
<dbReference type="InterPro" id="IPR044059">
    <property type="entry name" value="Csn1/TTC4_wheel"/>
</dbReference>
<dbReference type="InterPro" id="IPR011990">
    <property type="entry name" value="TPR-like_helical_dom_sf"/>
</dbReference>
<reference evidence="5" key="1">
    <citation type="submission" date="2023-06" db="EMBL/GenBank/DDBJ databases">
        <title>Genome-scale phylogeny and comparative genomics of the fungal order Sordariales.</title>
        <authorList>
            <consortium name="Lawrence Berkeley National Laboratory"/>
            <person name="Hensen N."/>
            <person name="Bonometti L."/>
            <person name="Westerberg I."/>
            <person name="Brannstrom I.O."/>
            <person name="Guillou S."/>
            <person name="Cros-Aarteil S."/>
            <person name="Calhoun S."/>
            <person name="Haridas S."/>
            <person name="Kuo A."/>
            <person name="Mondo S."/>
            <person name="Pangilinan J."/>
            <person name="Riley R."/>
            <person name="Labutti K."/>
            <person name="Andreopoulos B."/>
            <person name="Lipzen A."/>
            <person name="Chen C."/>
            <person name="Yanf M."/>
            <person name="Daum C."/>
            <person name="Ng V."/>
            <person name="Clum A."/>
            <person name="Steindorff A."/>
            <person name="Ohm R."/>
            <person name="Martin F."/>
            <person name="Silar P."/>
            <person name="Natvig D."/>
            <person name="Lalanne C."/>
            <person name="Gautier V."/>
            <person name="Ament-Velasquez S.L."/>
            <person name="Kruys A."/>
            <person name="Hutchinson M.I."/>
            <person name="Powell A.J."/>
            <person name="Barry K."/>
            <person name="Miller A.N."/>
            <person name="Grigoriev I.V."/>
            <person name="Debuchy R."/>
            <person name="Gladieux P."/>
            <person name="Thoren M.H."/>
            <person name="Johannesson H."/>
        </authorList>
    </citation>
    <scope>NUCLEOTIDE SEQUENCE</scope>
    <source>
        <strain evidence="5">CBS 606.72</strain>
    </source>
</reference>
<feature type="domain" description="Cns1/TTC4 wheel" evidence="4">
    <location>
        <begin position="289"/>
        <end position="398"/>
    </location>
</feature>
<evidence type="ECO:0000313" key="6">
    <source>
        <dbReference type="Proteomes" id="UP001175000"/>
    </source>
</evidence>
<dbReference type="Gene3D" id="1.25.40.10">
    <property type="entry name" value="Tetratricopeptide repeat domain"/>
    <property type="match status" value="1"/>
</dbReference>
<dbReference type="GO" id="GO:0030544">
    <property type="term" value="F:Hsp70 protein binding"/>
    <property type="evidence" value="ECO:0007669"/>
    <property type="project" value="TreeGrafter"/>
</dbReference>
<proteinExistence type="inferred from homology"/>
<dbReference type="GO" id="GO:0051879">
    <property type="term" value="F:Hsp90 protein binding"/>
    <property type="evidence" value="ECO:0007669"/>
    <property type="project" value="InterPro"/>
</dbReference>
<sequence length="402" mass="43808">MDQVTKDLASSLNLADGAGTATGKQDISLNPADILAAIPKMPPGRTMTVDETVAELKKHPIFMTEMEDVENAEDNLELAAIQAIAYDGTPLENATNFKEQGNECFRAKKWADAKEFYTKGIVLLTAEDKRRASSPPTPEDAHQEISAQHSLLETLHGNRAACHLELRNYRSCTADCASALRLNPSNVKALYRSARALLAVDKLPLATDAVTHGLTLDPTNTSFLTLQSQIANRAAQISAKATSDAAREAQAASRARLLKTALAARGIRTRSTGNKPEIEDAKIHLTPSEDDPTSTLSFPTLLLYPLQNDMDFIKGFNETQTLENHFGYVFPTPWDKAGEYSTGGVECFMETVGGGLVKVGKKVPLLKVLSGSPVEVVDDLIKIFVVPKSKAERWVKEFKEKK</sequence>
<comment type="similarity">
    <text evidence="3">Belongs to the TTC4 family.</text>
</comment>
<organism evidence="5 6">
    <name type="scientific">Immersiella caudata</name>
    <dbReference type="NCBI Taxonomy" id="314043"/>
    <lineage>
        <taxon>Eukaryota</taxon>
        <taxon>Fungi</taxon>
        <taxon>Dikarya</taxon>
        <taxon>Ascomycota</taxon>
        <taxon>Pezizomycotina</taxon>
        <taxon>Sordariomycetes</taxon>
        <taxon>Sordariomycetidae</taxon>
        <taxon>Sordariales</taxon>
        <taxon>Lasiosphaeriaceae</taxon>
        <taxon>Immersiella</taxon>
    </lineage>
</organism>
<dbReference type="InterPro" id="IPR019734">
    <property type="entry name" value="TPR_rpt"/>
</dbReference>
<dbReference type="GO" id="GO:0005829">
    <property type="term" value="C:cytosol"/>
    <property type="evidence" value="ECO:0007669"/>
    <property type="project" value="TreeGrafter"/>
</dbReference>
<dbReference type="AlphaFoldDB" id="A0AA40C6M9"/>